<feature type="region of interest" description="Disordered" evidence="2">
    <location>
        <begin position="139"/>
        <end position="195"/>
    </location>
</feature>
<dbReference type="InterPro" id="IPR001841">
    <property type="entry name" value="Znf_RING"/>
</dbReference>
<gene>
    <name evidence="4" type="ORF">AMAG_08723</name>
</gene>
<keyword evidence="5" id="KW-1185">Reference proteome</keyword>
<dbReference type="eggNOG" id="KOG4159">
    <property type="taxonomic scope" value="Eukaryota"/>
</dbReference>
<dbReference type="VEuPathDB" id="FungiDB:AMAG_08723"/>
<feature type="region of interest" description="Disordered" evidence="2">
    <location>
        <begin position="211"/>
        <end position="233"/>
    </location>
</feature>
<name>A0A0L0SM43_ALLM3</name>
<protein>
    <recommendedName>
        <fullName evidence="3">RING-type domain-containing protein</fullName>
    </recommendedName>
</protein>
<dbReference type="GO" id="GO:0008270">
    <property type="term" value="F:zinc ion binding"/>
    <property type="evidence" value="ECO:0007669"/>
    <property type="project" value="UniProtKB-KW"/>
</dbReference>
<dbReference type="InterPro" id="IPR015947">
    <property type="entry name" value="PUA-like_sf"/>
</dbReference>
<dbReference type="AlphaFoldDB" id="A0A0L0SM43"/>
<reference evidence="4 5" key="1">
    <citation type="submission" date="2009-11" db="EMBL/GenBank/DDBJ databases">
        <title>Annotation of Allomyces macrogynus ATCC 38327.</title>
        <authorList>
            <consortium name="The Broad Institute Genome Sequencing Platform"/>
            <person name="Russ C."/>
            <person name="Cuomo C."/>
            <person name="Burger G."/>
            <person name="Gray M.W."/>
            <person name="Holland P.W.H."/>
            <person name="King N."/>
            <person name="Lang F.B.F."/>
            <person name="Roger A.J."/>
            <person name="Ruiz-Trillo I."/>
            <person name="Young S.K."/>
            <person name="Zeng Q."/>
            <person name="Gargeya S."/>
            <person name="Fitzgerald M."/>
            <person name="Haas B."/>
            <person name="Abouelleil A."/>
            <person name="Alvarado L."/>
            <person name="Arachchi H.M."/>
            <person name="Berlin A."/>
            <person name="Chapman S.B."/>
            <person name="Gearin G."/>
            <person name="Goldberg J."/>
            <person name="Griggs A."/>
            <person name="Gujja S."/>
            <person name="Hansen M."/>
            <person name="Heiman D."/>
            <person name="Howarth C."/>
            <person name="Larimer J."/>
            <person name="Lui A."/>
            <person name="MacDonald P.J.P."/>
            <person name="McCowen C."/>
            <person name="Montmayeur A."/>
            <person name="Murphy C."/>
            <person name="Neiman D."/>
            <person name="Pearson M."/>
            <person name="Priest M."/>
            <person name="Roberts A."/>
            <person name="Saif S."/>
            <person name="Shea T."/>
            <person name="Sisk P."/>
            <person name="Stolte C."/>
            <person name="Sykes S."/>
            <person name="Wortman J."/>
            <person name="Nusbaum C."/>
            <person name="Birren B."/>
        </authorList>
    </citation>
    <scope>NUCLEOTIDE SEQUENCE [LARGE SCALE GENOMIC DNA]</scope>
    <source>
        <strain evidence="4 5">ATCC 38327</strain>
    </source>
</reference>
<dbReference type="Pfam" id="PF02190">
    <property type="entry name" value="LON_substr_bdg"/>
    <property type="match status" value="1"/>
</dbReference>
<proteinExistence type="predicted"/>
<reference evidence="5" key="2">
    <citation type="submission" date="2009-11" db="EMBL/GenBank/DDBJ databases">
        <title>The Genome Sequence of Allomyces macrogynus strain ATCC 38327.</title>
        <authorList>
            <consortium name="The Broad Institute Genome Sequencing Platform"/>
            <person name="Russ C."/>
            <person name="Cuomo C."/>
            <person name="Shea T."/>
            <person name="Young S.K."/>
            <person name="Zeng Q."/>
            <person name="Koehrsen M."/>
            <person name="Haas B."/>
            <person name="Borodovsky M."/>
            <person name="Guigo R."/>
            <person name="Alvarado L."/>
            <person name="Berlin A."/>
            <person name="Borenstein D."/>
            <person name="Chen Z."/>
            <person name="Engels R."/>
            <person name="Freedman E."/>
            <person name="Gellesch M."/>
            <person name="Goldberg J."/>
            <person name="Griggs A."/>
            <person name="Gujja S."/>
            <person name="Heiman D."/>
            <person name="Hepburn T."/>
            <person name="Howarth C."/>
            <person name="Jen D."/>
            <person name="Larson L."/>
            <person name="Lewis B."/>
            <person name="Mehta T."/>
            <person name="Park D."/>
            <person name="Pearson M."/>
            <person name="Roberts A."/>
            <person name="Saif S."/>
            <person name="Shenoy N."/>
            <person name="Sisk P."/>
            <person name="Stolte C."/>
            <person name="Sykes S."/>
            <person name="Walk T."/>
            <person name="White J."/>
            <person name="Yandava C."/>
            <person name="Burger G."/>
            <person name="Gray M.W."/>
            <person name="Holland P.W.H."/>
            <person name="King N."/>
            <person name="Lang F.B.F."/>
            <person name="Roger A.J."/>
            <person name="Ruiz-Trillo I."/>
            <person name="Lander E."/>
            <person name="Nusbaum C."/>
        </authorList>
    </citation>
    <scope>NUCLEOTIDE SEQUENCE [LARGE SCALE GENOMIC DNA]</scope>
    <source>
        <strain evidence="5">ATCC 38327</strain>
    </source>
</reference>
<dbReference type="SUPFAM" id="SSF88697">
    <property type="entry name" value="PUA domain-like"/>
    <property type="match status" value="1"/>
</dbReference>
<dbReference type="GO" id="GO:0061630">
    <property type="term" value="F:ubiquitin protein ligase activity"/>
    <property type="evidence" value="ECO:0007669"/>
    <property type="project" value="TreeGrafter"/>
</dbReference>
<dbReference type="Gene3D" id="1.20.58.1480">
    <property type="match status" value="1"/>
</dbReference>
<evidence type="ECO:0000256" key="1">
    <source>
        <dbReference type="PROSITE-ProRule" id="PRU00175"/>
    </source>
</evidence>
<feature type="domain" description="RING-type" evidence="3">
    <location>
        <begin position="322"/>
        <end position="362"/>
    </location>
</feature>
<keyword evidence="1" id="KW-0479">Metal-binding</keyword>
<feature type="compositionally biased region" description="Acidic residues" evidence="2">
    <location>
        <begin position="690"/>
        <end position="714"/>
    </location>
</feature>
<dbReference type="Proteomes" id="UP000054350">
    <property type="component" value="Unassembled WGS sequence"/>
</dbReference>
<feature type="compositionally biased region" description="Low complexity" evidence="2">
    <location>
        <begin position="666"/>
        <end position="687"/>
    </location>
</feature>
<dbReference type="Pfam" id="PF13923">
    <property type="entry name" value="zf-C3HC4_2"/>
    <property type="match status" value="1"/>
</dbReference>
<dbReference type="Gene3D" id="3.30.40.10">
    <property type="entry name" value="Zinc/RING finger domain, C3HC4 (zinc finger)"/>
    <property type="match status" value="2"/>
</dbReference>
<feature type="compositionally biased region" description="Polar residues" evidence="2">
    <location>
        <begin position="154"/>
        <end position="164"/>
    </location>
</feature>
<feature type="compositionally biased region" description="Pro residues" evidence="2">
    <location>
        <begin position="651"/>
        <end position="665"/>
    </location>
</feature>
<evidence type="ECO:0000313" key="4">
    <source>
        <dbReference type="EMBL" id="KNE63621.1"/>
    </source>
</evidence>
<dbReference type="SMART" id="SM00184">
    <property type="entry name" value="RING"/>
    <property type="match status" value="2"/>
</dbReference>
<keyword evidence="1" id="KW-0863">Zinc-finger</keyword>
<dbReference type="OrthoDB" id="264917at2759"/>
<evidence type="ECO:0000259" key="3">
    <source>
        <dbReference type="PROSITE" id="PS50089"/>
    </source>
</evidence>
<keyword evidence="1" id="KW-0862">Zinc</keyword>
<dbReference type="Gene3D" id="2.30.130.40">
    <property type="entry name" value="LON domain-like"/>
    <property type="match status" value="1"/>
</dbReference>
<organism evidence="4 5">
    <name type="scientific">Allomyces macrogynus (strain ATCC 38327)</name>
    <name type="common">Allomyces javanicus var. macrogynus</name>
    <dbReference type="NCBI Taxonomy" id="578462"/>
    <lineage>
        <taxon>Eukaryota</taxon>
        <taxon>Fungi</taxon>
        <taxon>Fungi incertae sedis</taxon>
        <taxon>Blastocladiomycota</taxon>
        <taxon>Blastocladiomycetes</taxon>
        <taxon>Blastocladiales</taxon>
        <taxon>Blastocladiaceae</taxon>
        <taxon>Allomyces</taxon>
    </lineage>
</organism>
<feature type="domain" description="RING-type" evidence="3">
    <location>
        <begin position="49"/>
        <end position="102"/>
    </location>
</feature>
<dbReference type="STRING" id="578462.A0A0L0SM43"/>
<dbReference type="SMART" id="SM00464">
    <property type="entry name" value="LON"/>
    <property type="match status" value="1"/>
</dbReference>
<dbReference type="EMBL" id="GG745342">
    <property type="protein sequence ID" value="KNE63621.1"/>
    <property type="molecule type" value="Genomic_DNA"/>
</dbReference>
<dbReference type="PANTHER" id="PTHR23327:SF42">
    <property type="entry name" value="LON PEPTIDASE N-TERMINAL DOMAIN AND RING FINGER PROTEIN C14F5.10C"/>
    <property type="match status" value="1"/>
</dbReference>
<dbReference type="InterPro" id="IPR003111">
    <property type="entry name" value="Lon_prtase_N"/>
</dbReference>
<evidence type="ECO:0000256" key="2">
    <source>
        <dbReference type="SAM" id="MobiDB-lite"/>
    </source>
</evidence>
<dbReference type="PANTHER" id="PTHR23327">
    <property type="entry name" value="RING FINGER PROTEIN 127"/>
    <property type="match status" value="1"/>
</dbReference>
<evidence type="ECO:0000313" key="5">
    <source>
        <dbReference type="Proteomes" id="UP000054350"/>
    </source>
</evidence>
<accession>A0A0L0SM43</accession>
<dbReference type="PROSITE" id="PS50089">
    <property type="entry name" value="ZF_RING_2"/>
    <property type="match status" value="2"/>
</dbReference>
<dbReference type="InterPro" id="IPR013083">
    <property type="entry name" value="Znf_RING/FYVE/PHD"/>
</dbReference>
<feature type="compositionally biased region" description="Low complexity" evidence="2">
    <location>
        <begin position="172"/>
        <end position="182"/>
    </location>
</feature>
<feature type="compositionally biased region" description="Low complexity" evidence="2">
    <location>
        <begin position="718"/>
        <end position="755"/>
    </location>
</feature>
<feature type="region of interest" description="Disordered" evidence="2">
    <location>
        <begin position="645"/>
        <end position="765"/>
    </location>
</feature>
<dbReference type="SUPFAM" id="SSF57850">
    <property type="entry name" value="RING/U-box"/>
    <property type="match status" value="1"/>
</dbReference>
<sequence length="765" mass="80460">MMNSTCRLLPRLPSCPPRTTASMPPAPPAVPAAPKCCAPPATIADLLRCPICHDPLAPAPPSASDMAIITLPCGNSLHRRCIPTAPSTRSKPQHANQYFDCPFNCCRVKMHTVPLPAPAGVDVVLTTVLEKWAAENMRPQSCCKRKRSDGSMHGSPTGSPTTPSVLDGSGPTGAAGPVPATAGHKRPCNARPDGHLPLADQLRALSVDALPSAAPVPPPAPVDDATTRPRSASVAESFLTDGSTLINTSAADAADDTASLFSSASISAAAPLCPIQRFFNAICPKRRAAQLADAAAAAAAQEAERVRDEADDRRIAEYGLECQLCYNLLHDAITLYPCGHTACRACFLRTLDHGADTCFLCRAPLPYGYLVYHHHAPNRTLRQFIESAFPRHAQARALALAAEVQAQHDQVPIFTCSLVLPGSPARLHVFEPRYRLMMRRVTAEGAPKMFGMCAPASCGPGPASKGTMLKVQSFQLLDDGRFLVEAVGIYPFEILAKSCTDGYCTATVKKLDDFDFLRLTDTLPPPAPLGPNAPTVRDLVCQASRTLEAFLNTLPAQARQGFLAQYGCMPCDPALFTYWLASVLPVEIKDKSKLLGMRSARDRLALVWKWAREVKARCPQVARVMALANAPSPCAPPCAAPCASGRAAPAPAAPAPAPAPSPATAPSPRSSASSRRRSTATTTTSGSYAGEDEDDEMGDDDGEYVDVDDDETMESSDAASTASTACSSSTPASPAAPAASATAPTPSTTTAAACPTAPPDLCVIM</sequence>
<dbReference type="InterPro" id="IPR046336">
    <property type="entry name" value="Lon_prtase_N_sf"/>
</dbReference>